<sequence length="291" mass="31379">MKIGFIGLGIMGKPMVKNLLKENIEVLVNDINKESIEEVVRYGAKDSTIQTISNEVDYLILSLPNGAIVKSVLYSGENNILNNNKINIKGVIDTSSLTPNESLEISKVLGEREIKYFDAPVSGGEPLAISGELSVMVGCDENDLNEIKNVLNPIANSVVRVGEVGSGSVVKLANQIIVNTNIVALSEAVVLAKKFNIDLNGMYEAIRGGLAGSSVMEAKFPKMIKEDYKPGGTLNINLKDLKNVNSTADTVGLTLPLSSLVKEFYKSEVSHGNGLNDHSGIIKYIEKINNM</sequence>
<dbReference type="InterPro" id="IPR036291">
    <property type="entry name" value="NAD(P)-bd_dom_sf"/>
</dbReference>
<dbReference type="Proteomes" id="UP000610527">
    <property type="component" value="Unassembled WGS sequence"/>
</dbReference>
<dbReference type="InterPro" id="IPR002204">
    <property type="entry name" value="3-OH-isobutyrate_DH-rel_CS"/>
</dbReference>
<dbReference type="SUPFAM" id="SSF51735">
    <property type="entry name" value="NAD(P)-binding Rossmann-fold domains"/>
    <property type="match status" value="1"/>
</dbReference>
<dbReference type="EC" id="1.1.1.44" evidence="2"/>
<evidence type="ECO:0000256" key="4">
    <source>
        <dbReference type="ARBA" id="ARBA00023002"/>
    </source>
</evidence>
<dbReference type="InterPro" id="IPR008927">
    <property type="entry name" value="6-PGluconate_DH-like_C_sf"/>
</dbReference>
<protein>
    <recommendedName>
        <fullName evidence="3">6-phosphogluconate dehydrogenase, decarboxylating</fullName>
        <ecNumber evidence="2">1.1.1.44</ecNumber>
    </recommendedName>
</protein>
<evidence type="ECO:0000256" key="2">
    <source>
        <dbReference type="ARBA" id="ARBA00013011"/>
    </source>
</evidence>
<evidence type="ECO:0000259" key="8">
    <source>
        <dbReference type="Pfam" id="PF14833"/>
    </source>
</evidence>
<dbReference type="EMBL" id="JABVEG010000001">
    <property type="protein sequence ID" value="NUI81710.1"/>
    <property type="molecule type" value="Genomic_DNA"/>
</dbReference>
<gene>
    <name evidence="9" type="ORF">HUN84_02890</name>
</gene>
<keyword evidence="10" id="KW-1185">Reference proteome</keyword>
<evidence type="ECO:0000313" key="9">
    <source>
        <dbReference type="EMBL" id="NUI81710.1"/>
    </source>
</evidence>
<proteinExistence type="inferred from homology"/>
<evidence type="ECO:0000259" key="7">
    <source>
        <dbReference type="Pfam" id="PF03446"/>
    </source>
</evidence>
<keyword evidence="5" id="KW-0520">NAD</keyword>
<evidence type="ECO:0000256" key="1">
    <source>
        <dbReference type="ARBA" id="ARBA00009080"/>
    </source>
</evidence>
<feature type="domain" description="3-hydroxyisobutyrate dehydrogenase-like NAD-binding" evidence="8">
    <location>
        <begin position="165"/>
        <end position="285"/>
    </location>
</feature>
<evidence type="ECO:0000256" key="6">
    <source>
        <dbReference type="ARBA" id="ARBA00048640"/>
    </source>
</evidence>
<evidence type="ECO:0000313" key="10">
    <source>
        <dbReference type="Proteomes" id="UP000610527"/>
    </source>
</evidence>
<comment type="catalytic activity">
    <reaction evidence="6">
        <text>6-phospho-D-gluconate + NADP(+) = D-ribulose 5-phosphate + CO2 + NADPH</text>
        <dbReference type="Rhea" id="RHEA:10116"/>
        <dbReference type="ChEBI" id="CHEBI:16526"/>
        <dbReference type="ChEBI" id="CHEBI:57783"/>
        <dbReference type="ChEBI" id="CHEBI:58121"/>
        <dbReference type="ChEBI" id="CHEBI:58349"/>
        <dbReference type="ChEBI" id="CHEBI:58759"/>
        <dbReference type="EC" id="1.1.1.44"/>
    </reaction>
</comment>
<comment type="similarity">
    <text evidence="1">Belongs to the HIBADH-related family.</text>
</comment>
<dbReference type="PANTHER" id="PTHR43060:SF3">
    <property type="entry name" value="2-HYDROXY-3-OXOPROPIONATE REDUCTASE"/>
    <property type="match status" value="1"/>
</dbReference>
<accession>A0ABX2LKG7</accession>
<dbReference type="InterPro" id="IPR013328">
    <property type="entry name" value="6PGD_dom2"/>
</dbReference>
<keyword evidence="4" id="KW-0560">Oxidoreductase</keyword>
<feature type="domain" description="6-phosphogluconate dehydrogenase NADP-binding" evidence="7">
    <location>
        <begin position="2"/>
        <end position="162"/>
    </location>
</feature>
<dbReference type="InterPro" id="IPR006115">
    <property type="entry name" value="6PGDH_NADP-bd"/>
</dbReference>
<dbReference type="PANTHER" id="PTHR43060">
    <property type="entry name" value="3-HYDROXYISOBUTYRATE DEHYDROGENASE-LIKE 1, MITOCHONDRIAL-RELATED"/>
    <property type="match status" value="1"/>
</dbReference>
<dbReference type="InterPro" id="IPR015815">
    <property type="entry name" value="HIBADH-related"/>
</dbReference>
<organism evidence="9 10">
    <name type="scientific">Staphylococcus borealis</name>
    <dbReference type="NCBI Taxonomy" id="2742203"/>
    <lineage>
        <taxon>Bacteria</taxon>
        <taxon>Bacillati</taxon>
        <taxon>Bacillota</taxon>
        <taxon>Bacilli</taxon>
        <taxon>Bacillales</taxon>
        <taxon>Staphylococcaceae</taxon>
        <taxon>Staphylococcus</taxon>
    </lineage>
</organism>
<reference evidence="9 10" key="1">
    <citation type="submission" date="2020-06" db="EMBL/GenBank/DDBJ databases">
        <title>Staphylococcus borealis sp. nov. -A novel member of the Staphylococcaceae family isolated from skin and blood in humans.</title>
        <authorList>
            <person name="Pain M."/>
            <person name="Wolden R."/>
            <person name="Jaen-Luchoro D."/>
            <person name="Salva-Serra F."/>
            <person name="Iglesias B.P."/>
            <person name="Karlsson R."/>
            <person name="Klingenberg C."/>
            <person name="Cavanagh J.P."/>
        </authorList>
    </citation>
    <scope>NUCLEOTIDE SEQUENCE [LARGE SCALE GENOMIC DNA]</scope>
    <source>
        <strain evidence="9 10">58-22</strain>
    </source>
</reference>
<evidence type="ECO:0000256" key="3">
    <source>
        <dbReference type="ARBA" id="ARBA00018193"/>
    </source>
</evidence>
<dbReference type="PIRSF" id="PIRSF000103">
    <property type="entry name" value="HIBADH"/>
    <property type="match status" value="1"/>
</dbReference>
<dbReference type="Pfam" id="PF14833">
    <property type="entry name" value="NAD_binding_11"/>
    <property type="match status" value="1"/>
</dbReference>
<dbReference type="RefSeq" id="WP_053030047.1">
    <property type="nucleotide sequence ID" value="NZ_CUEE01000005.1"/>
</dbReference>
<dbReference type="InterPro" id="IPR029154">
    <property type="entry name" value="HIBADH-like_NADP-bd"/>
</dbReference>
<dbReference type="SUPFAM" id="SSF48179">
    <property type="entry name" value="6-phosphogluconate dehydrogenase C-terminal domain-like"/>
    <property type="match status" value="1"/>
</dbReference>
<dbReference type="GeneID" id="74186407"/>
<name>A0ABX2LKG7_9STAP</name>
<evidence type="ECO:0000256" key="5">
    <source>
        <dbReference type="ARBA" id="ARBA00023027"/>
    </source>
</evidence>
<dbReference type="PROSITE" id="PS00895">
    <property type="entry name" value="3_HYDROXYISOBUT_DH"/>
    <property type="match status" value="1"/>
</dbReference>
<dbReference type="Gene3D" id="1.10.1040.10">
    <property type="entry name" value="N-(1-d-carboxylethyl)-l-norvaline Dehydrogenase, domain 2"/>
    <property type="match status" value="1"/>
</dbReference>
<dbReference type="Pfam" id="PF03446">
    <property type="entry name" value="NAD_binding_2"/>
    <property type="match status" value="1"/>
</dbReference>
<comment type="caution">
    <text evidence="9">The sequence shown here is derived from an EMBL/GenBank/DDBJ whole genome shotgun (WGS) entry which is preliminary data.</text>
</comment>
<dbReference type="Gene3D" id="3.40.50.720">
    <property type="entry name" value="NAD(P)-binding Rossmann-like Domain"/>
    <property type="match status" value="1"/>
</dbReference>